<name>A0A0E9TV48_ANGAN</name>
<protein>
    <submittedName>
        <fullName evidence="1">Uncharacterized protein</fullName>
    </submittedName>
</protein>
<reference evidence="1" key="2">
    <citation type="journal article" date="2015" name="Fish Shellfish Immunol.">
        <title>Early steps in the European eel (Anguilla anguilla)-Vibrio vulnificus interaction in the gills: Role of the RtxA13 toxin.</title>
        <authorList>
            <person name="Callol A."/>
            <person name="Pajuelo D."/>
            <person name="Ebbesson L."/>
            <person name="Teles M."/>
            <person name="MacKenzie S."/>
            <person name="Amaro C."/>
        </authorList>
    </citation>
    <scope>NUCLEOTIDE SEQUENCE</scope>
</reference>
<accession>A0A0E9TV48</accession>
<dbReference type="AlphaFoldDB" id="A0A0E9TV48"/>
<sequence>MVHEFYLAYLPLRFLSSSVSLKCFQTRDFLDFFFVQD</sequence>
<reference evidence="1" key="1">
    <citation type="submission" date="2014-11" db="EMBL/GenBank/DDBJ databases">
        <authorList>
            <person name="Amaro Gonzalez C."/>
        </authorList>
    </citation>
    <scope>NUCLEOTIDE SEQUENCE</scope>
</reference>
<proteinExistence type="predicted"/>
<organism evidence="1">
    <name type="scientific">Anguilla anguilla</name>
    <name type="common">European freshwater eel</name>
    <name type="synonym">Muraena anguilla</name>
    <dbReference type="NCBI Taxonomy" id="7936"/>
    <lineage>
        <taxon>Eukaryota</taxon>
        <taxon>Metazoa</taxon>
        <taxon>Chordata</taxon>
        <taxon>Craniata</taxon>
        <taxon>Vertebrata</taxon>
        <taxon>Euteleostomi</taxon>
        <taxon>Actinopterygii</taxon>
        <taxon>Neopterygii</taxon>
        <taxon>Teleostei</taxon>
        <taxon>Anguilliformes</taxon>
        <taxon>Anguillidae</taxon>
        <taxon>Anguilla</taxon>
    </lineage>
</organism>
<evidence type="ECO:0000313" key="1">
    <source>
        <dbReference type="EMBL" id="JAH56770.1"/>
    </source>
</evidence>
<dbReference type="EMBL" id="GBXM01051807">
    <property type="protein sequence ID" value="JAH56770.1"/>
    <property type="molecule type" value="Transcribed_RNA"/>
</dbReference>